<dbReference type="PANTHER" id="PTHR43341:SF9">
    <property type="entry name" value="DICARBOXYLIC AMINO ACID PERMEASE"/>
    <property type="match status" value="1"/>
</dbReference>
<dbReference type="eggNOG" id="KOG1286">
    <property type="taxonomic scope" value="Eukaryota"/>
</dbReference>
<dbReference type="InterPro" id="IPR050524">
    <property type="entry name" value="APC_YAT"/>
</dbReference>
<comment type="subcellular location">
    <subcellularLocation>
        <location evidence="1">Membrane</location>
        <topology evidence="1">Multi-pass membrane protein</topology>
    </subcellularLocation>
</comment>
<evidence type="ECO:0000256" key="5">
    <source>
        <dbReference type="ARBA" id="ARBA00022989"/>
    </source>
</evidence>
<feature type="transmembrane region" description="Helical" evidence="8">
    <location>
        <begin position="238"/>
        <end position="258"/>
    </location>
</feature>
<keyword evidence="2" id="KW-0813">Transport</keyword>
<evidence type="ECO:0000256" key="4">
    <source>
        <dbReference type="ARBA" id="ARBA00022970"/>
    </source>
</evidence>
<evidence type="ECO:0000256" key="7">
    <source>
        <dbReference type="SAM" id="MobiDB-lite"/>
    </source>
</evidence>
<organism evidence="10 11">
    <name type="scientific">Aspergillus terreus (strain NIH 2624 / FGSC A1156)</name>
    <dbReference type="NCBI Taxonomy" id="341663"/>
    <lineage>
        <taxon>Eukaryota</taxon>
        <taxon>Fungi</taxon>
        <taxon>Dikarya</taxon>
        <taxon>Ascomycota</taxon>
        <taxon>Pezizomycotina</taxon>
        <taxon>Eurotiomycetes</taxon>
        <taxon>Eurotiomycetidae</taxon>
        <taxon>Eurotiales</taxon>
        <taxon>Aspergillaceae</taxon>
        <taxon>Aspergillus</taxon>
        <taxon>Aspergillus subgen. Circumdati</taxon>
    </lineage>
</organism>
<dbReference type="GO" id="GO:0016020">
    <property type="term" value="C:membrane"/>
    <property type="evidence" value="ECO:0007669"/>
    <property type="project" value="UniProtKB-SubCell"/>
</dbReference>
<protein>
    <recommendedName>
        <fullName evidence="9">Amino acid permease/ SLC12A domain-containing protein</fullName>
    </recommendedName>
</protein>
<dbReference type="VEuPathDB" id="FungiDB:ATEG_01181"/>
<keyword evidence="5 8" id="KW-1133">Transmembrane helix</keyword>
<dbReference type="FunFam" id="1.20.1740.10:FF:000001">
    <property type="entry name" value="Amino acid permease"/>
    <property type="match status" value="1"/>
</dbReference>
<dbReference type="GeneID" id="4315799"/>
<name>Q0CYQ3_ASPTN</name>
<dbReference type="GO" id="GO:0015171">
    <property type="term" value="F:amino acid transmembrane transporter activity"/>
    <property type="evidence" value="ECO:0007669"/>
    <property type="project" value="TreeGrafter"/>
</dbReference>
<keyword evidence="3 8" id="KW-0812">Transmembrane</keyword>
<feature type="transmembrane region" description="Helical" evidence="8">
    <location>
        <begin position="404"/>
        <end position="430"/>
    </location>
</feature>
<sequence>MFSKEKTDDQFDPSGRNGSIDIEVGPHEDASGPQDSSKALKRGLKSRHVGMFSIAGAIGTGLIIGSGTALSQGGPGSMFIAYCFVGMLVLNIMSALGEMAVYMPMDQGFGGYATRLVDPAFGFATGMNYFLKYVVLLANNLTASGIIMQYWLPGINVAVWVVSFAVPIILINFAPVKYFGEVEFGAACIKTVTIVGLMILCLVIDLGGSPQGRIGFRYWNNPGAFKEFLVEGSTGRFLGFWASVTNAAFAYMGSEMVGMTFGEASKPWRTIPKAINATFWRISFFYIGGVFCLGLVVSSSSDRLINATKASTGAGASPFVVAIVDSGIAVLPHIINGCLLVFVLSAANTDIYIASRTMYGLSKDGYIPSVFKVTKNSIPVFSVGLSAAFFLLALLNISSGSTVVFSYLVSLSTILGLLNWVSILVSYLFFQQGMKAQGISRSVLPYSGKFQQPRAMITLFFTGLIIITNGKYQEAWLMLI</sequence>
<evidence type="ECO:0000256" key="2">
    <source>
        <dbReference type="ARBA" id="ARBA00022448"/>
    </source>
</evidence>
<evidence type="ECO:0000256" key="8">
    <source>
        <dbReference type="SAM" id="Phobius"/>
    </source>
</evidence>
<feature type="transmembrane region" description="Helical" evidence="8">
    <location>
        <begin position="187"/>
        <end position="208"/>
    </location>
</feature>
<evidence type="ECO:0000313" key="11">
    <source>
        <dbReference type="Proteomes" id="UP000007963"/>
    </source>
</evidence>
<evidence type="ECO:0000256" key="6">
    <source>
        <dbReference type="ARBA" id="ARBA00023136"/>
    </source>
</evidence>
<dbReference type="PANTHER" id="PTHR43341">
    <property type="entry name" value="AMINO ACID PERMEASE"/>
    <property type="match status" value="1"/>
</dbReference>
<keyword evidence="4" id="KW-0029">Amino-acid transport</keyword>
<evidence type="ECO:0000313" key="10">
    <source>
        <dbReference type="EMBL" id="EAU37938.1"/>
    </source>
</evidence>
<dbReference type="Proteomes" id="UP000007963">
    <property type="component" value="Unassembled WGS sequence"/>
</dbReference>
<dbReference type="Gene3D" id="1.20.1740.10">
    <property type="entry name" value="Amino acid/polyamine transporter I"/>
    <property type="match status" value="1"/>
</dbReference>
<accession>Q0CYQ3</accession>
<dbReference type="PIRSF" id="PIRSF006060">
    <property type="entry name" value="AA_transporter"/>
    <property type="match status" value="1"/>
</dbReference>
<proteinExistence type="predicted"/>
<dbReference type="EMBL" id="CH476595">
    <property type="protein sequence ID" value="EAU37938.1"/>
    <property type="molecule type" value="Genomic_DNA"/>
</dbReference>
<dbReference type="InterPro" id="IPR004840">
    <property type="entry name" value="Amino_acid_permease_CS"/>
</dbReference>
<feature type="region of interest" description="Disordered" evidence="7">
    <location>
        <begin position="1"/>
        <end position="39"/>
    </location>
</feature>
<evidence type="ECO:0000256" key="3">
    <source>
        <dbReference type="ARBA" id="ARBA00022692"/>
    </source>
</evidence>
<feature type="transmembrane region" description="Helical" evidence="8">
    <location>
        <begin position="130"/>
        <end position="151"/>
    </location>
</feature>
<reference evidence="11" key="1">
    <citation type="submission" date="2005-09" db="EMBL/GenBank/DDBJ databases">
        <title>Annotation of the Aspergillus terreus NIH2624 genome.</title>
        <authorList>
            <person name="Birren B.W."/>
            <person name="Lander E.S."/>
            <person name="Galagan J.E."/>
            <person name="Nusbaum C."/>
            <person name="Devon K."/>
            <person name="Henn M."/>
            <person name="Ma L.-J."/>
            <person name="Jaffe D.B."/>
            <person name="Butler J."/>
            <person name="Alvarez P."/>
            <person name="Gnerre S."/>
            <person name="Grabherr M."/>
            <person name="Kleber M."/>
            <person name="Mauceli E.W."/>
            <person name="Brockman W."/>
            <person name="Rounsley S."/>
            <person name="Young S.K."/>
            <person name="LaButti K."/>
            <person name="Pushparaj V."/>
            <person name="DeCaprio D."/>
            <person name="Crawford M."/>
            <person name="Koehrsen M."/>
            <person name="Engels R."/>
            <person name="Montgomery P."/>
            <person name="Pearson M."/>
            <person name="Howarth C."/>
            <person name="Larson L."/>
            <person name="Luoma S."/>
            <person name="White J."/>
            <person name="Alvarado L."/>
            <person name="Kodira C.D."/>
            <person name="Zeng Q."/>
            <person name="Oleary S."/>
            <person name="Yandava C."/>
            <person name="Denning D.W."/>
            <person name="Nierman W.C."/>
            <person name="Milne T."/>
            <person name="Madden K."/>
        </authorList>
    </citation>
    <scope>NUCLEOTIDE SEQUENCE [LARGE SCALE GENOMIC DNA]</scope>
    <source>
        <strain evidence="11">NIH 2624 / FGSC A1156</strain>
    </source>
</reference>
<dbReference type="STRING" id="341663.Q0CYQ3"/>
<keyword evidence="6 8" id="KW-0472">Membrane</keyword>
<feature type="transmembrane region" description="Helical" evidence="8">
    <location>
        <begin position="378"/>
        <end position="398"/>
    </location>
</feature>
<gene>
    <name evidence="10" type="ORF">ATEG_01181</name>
</gene>
<feature type="transmembrane region" description="Helical" evidence="8">
    <location>
        <begin position="49"/>
        <end position="70"/>
    </location>
</feature>
<feature type="transmembrane region" description="Helical" evidence="8">
    <location>
        <begin position="76"/>
        <end position="96"/>
    </location>
</feature>
<feature type="domain" description="Amino acid permease/ SLC12A" evidence="9">
    <location>
        <begin position="48"/>
        <end position="471"/>
    </location>
</feature>
<dbReference type="RefSeq" id="XP_001208546.1">
    <property type="nucleotide sequence ID" value="XM_001208546.1"/>
</dbReference>
<evidence type="ECO:0000259" key="9">
    <source>
        <dbReference type="Pfam" id="PF00324"/>
    </source>
</evidence>
<dbReference type="OrthoDB" id="3900342at2759"/>
<dbReference type="HOGENOM" id="CLU_007946_12_0_1"/>
<dbReference type="Pfam" id="PF00324">
    <property type="entry name" value="AA_permease"/>
    <property type="match status" value="1"/>
</dbReference>
<dbReference type="PROSITE" id="PS00218">
    <property type="entry name" value="AMINO_ACID_PERMEASE_1"/>
    <property type="match status" value="1"/>
</dbReference>
<feature type="transmembrane region" description="Helical" evidence="8">
    <location>
        <begin position="279"/>
        <end position="299"/>
    </location>
</feature>
<evidence type="ECO:0000256" key="1">
    <source>
        <dbReference type="ARBA" id="ARBA00004141"/>
    </source>
</evidence>
<dbReference type="InterPro" id="IPR004841">
    <property type="entry name" value="AA-permease/SLC12A_dom"/>
</dbReference>
<dbReference type="AlphaFoldDB" id="Q0CYQ3"/>
<feature type="transmembrane region" description="Helical" evidence="8">
    <location>
        <begin position="157"/>
        <end position="175"/>
    </location>
</feature>
<dbReference type="OMA" id="AAFAYMG"/>
<feature type="transmembrane region" description="Helical" evidence="8">
    <location>
        <begin position="319"/>
        <end position="347"/>
    </location>
</feature>